<dbReference type="RefSeq" id="WP_281780657.1">
    <property type="nucleotide sequence ID" value="NZ_AP027041.1"/>
</dbReference>
<protein>
    <recommendedName>
        <fullName evidence="3">DUF3304 domain-containing protein</fullName>
    </recommendedName>
</protein>
<organism evidence="1 2">
    <name type="scientific">Lysobacter auxotrophicus</name>
    <dbReference type="NCBI Taxonomy" id="2992573"/>
    <lineage>
        <taxon>Bacteria</taxon>
        <taxon>Pseudomonadati</taxon>
        <taxon>Pseudomonadota</taxon>
        <taxon>Gammaproteobacteria</taxon>
        <taxon>Lysobacterales</taxon>
        <taxon>Lysobacteraceae</taxon>
        <taxon>Lysobacter</taxon>
    </lineage>
</organism>
<reference evidence="1 2" key="1">
    <citation type="journal article" date="2023" name="Int. J. Syst. Evol. Microbiol.">
        <title>Physiological and genomic analyses of cobalamin (vitamin B12)-auxotrophy of Lysobacter auxotrophicus sp. nov., a methionine-auxotrophic chitinolytic bacterium isolated from chitin-treated soil.</title>
        <authorList>
            <person name="Saito A."/>
            <person name="Dohra H."/>
            <person name="Hamada M."/>
            <person name="Moriuchi R."/>
            <person name="Kotsuchibashi Y."/>
            <person name="Mori K."/>
        </authorList>
    </citation>
    <scope>NUCLEOTIDE SEQUENCE [LARGE SCALE GENOMIC DNA]</scope>
    <source>
        <strain evidence="1 2">5-21a</strain>
    </source>
</reference>
<evidence type="ECO:0000313" key="2">
    <source>
        <dbReference type="Proteomes" id="UP001317822"/>
    </source>
</evidence>
<evidence type="ECO:0008006" key="3">
    <source>
        <dbReference type="Google" id="ProtNLM"/>
    </source>
</evidence>
<keyword evidence="2" id="KW-1185">Reference proteome</keyword>
<sequence>MAAAALLVLGACRAQSDNRVDLASDPDFLRAGAACRAITDVNAQETCWDEVDAKWNDVDPDEITGVSLTGIDHLADHLSVQEFSVDGASGAQAGKGGSIVCCARLPNRWRPDLTVEVRWNVTNWRDCTGDDHVRIVPVERYQLARHMYVHFLADGNVRVVSSSFYPESANRPNSRYPVKDPIPDKHPWAQYPFETTCKHKMSAKERR</sequence>
<dbReference type="Proteomes" id="UP001317822">
    <property type="component" value="Chromosome"/>
</dbReference>
<accession>A0ABM8D9A8</accession>
<name>A0ABM8D9A8_9GAMM</name>
<dbReference type="Pfam" id="PF11745">
    <property type="entry name" value="DUF3304"/>
    <property type="match status" value="1"/>
</dbReference>
<dbReference type="EMBL" id="AP027041">
    <property type="protein sequence ID" value="BDU15130.1"/>
    <property type="molecule type" value="Genomic_DNA"/>
</dbReference>
<dbReference type="InterPro" id="IPR021733">
    <property type="entry name" value="DUF3304"/>
</dbReference>
<proteinExistence type="predicted"/>
<evidence type="ECO:0000313" key="1">
    <source>
        <dbReference type="EMBL" id="BDU15130.1"/>
    </source>
</evidence>
<gene>
    <name evidence="1" type="ORF">LA521A_03310</name>
</gene>